<dbReference type="GO" id="GO:0008239">
    <property type="term" value="F:dipeptidyl-peptidase activity"/>
    <property type="evidence" value="ECO:0007669"/>
    <property type="project" value="InterPro"/>
</dbReference>
<dbReference type="InterPro" id="IPR000383">
    <property type="entry name" value="Xaa-Pro-like_dom"/>
</dbReference>
<dbReference type="InterPro" id="IPR050585">
    <property type="entry name" value="Xaa-Pro_dipeptidyl-ppase/CocE"/>
</dbReference>
<dbReference type="Gene3D" id="1.10.3020.10">
    <property type="entry name" value="alpha-amino acid ester hydrolase ( Helical cap domain)"/>
    <property type="match status" value="1"/>
</dbReference>
<dbReference type="EMBL" id="BMNA01000002">
    <property type="protein sequence ID" value="GGL92127.1"/>
    <property type="molecule type" value="Genomic_DNA"/>
</dbReference>
<dbReference type="SUPFAM" id="SSF53474">
    <property type="entry name" value="alpha/beta-Hydrolases"/>
    <property type="match status" value="1"/>
</dbReference>
<proteinExistence type="predicted"/>
<dbReference type="SMART" id="SM00939">
    <property type="entry name" value="PepX_C"/>
    <property type="match status" value="1"/>
</dbReference>
<sequence length="590" mass="65137">MHSRQHRTRVAGTEPGQRHLNRLQTTGREYRGLSRPEWSVQRTDDVPVPLRDGTRLRADVYRPDGDGRFPALLSFSCYPRQIQDLGAPLGFIESGATDFFVPRGYAQVIANARGTSGSEGTWSLLDEQERQDLFDTVEWIAAQPWCDGRVGMLGISYFAMAQLAAAVERPPHLAAVFPVATTHDLYEAVRHHGLLNAHFISAWLPAVGVLAHRPGEFWQTHRVDLVRHVLNTAPVHRRMAHVNGEAAVAVLRRLIHAQAPAEPFGRLWQEATVEHRVRDGFWDERDLTERLRDIDIPVYLGCDLENVPLHLPSTFKVWKALRDNAHVRMSLLPPGGLSWPWESLHVEALAWYDQWLKGVDTGILDGPPIRYQVVGTDQWRTADTWPPADSELRPLALRADGTLATDEGDPGVRELLHLPSDELSARPATLGPSPLPDRLSWQTPTLIEPLDVVGDVELRLDATTSGGDLAFIAVLQDVGPDGAMVPVTAGWLSAELREVDEAGSVDGAPELPCRRALPVPAGEPVSYRIPIVPTAYRVAAGHRLRLVLTHDDRGEDGPTILGFTHAPVGGASHTVVRSSSRLLLPVLHRG</sequence>
<dbReference type="PANTHER" id="PTHR43056">
    <property type="entry name" value="PEPTIDASE S9 PROLYL OLIGOPEPTIDASE"/>
    <property type="match status" value="1"/>
</dbReference>
<name>A0A917WCQ2_9ACTN</name>
<gene>
    <name evidence="4" type="ORF">GCM10011594_09840</name>
</gene>
<organism evidence="4 5">
    <name type="scientific">Nakamurella endophytica</name>
    <dbReference type="NCBI Taxonomy" id="1748367"/>
    <lineage>
        <taxon>Bacteria</taxon>
        <taxon>Bacillati</taxon>
        <taxon>Actinomycetota</taxon>
        <taxon>Actinomycetes</taxon>
        <taxon>Nakamurellales</taxon>
        <taxon>Nakamurellaceae</taxon>
        <taxon>Nakamurella</taxon>
    </lineage>
</organism>
<dbReference type="InterPro" id="IPR005674">
    <property type="entry name" value="CocE/Ser_esterase"/>
</dbReference>
<dbReference type="PANTHER" id="PTHR43056:SF10">
    <property type="entry name" value="COCE_NOND FAMILY, PUTATIVE (AFU_ORTHOLOGUE AFUA_7G00600)-RELATED"/>
    <property type="match status" value="1"/>
</dbReference>
<evidence type="ECO:0000259" key="3">
    <source>
        <dbReference type="SMART" id="SM00939"/>
    </source>
</evidence>
<protein>
    <submittedName>
        <fullName evidence="4">X-Pro dipeptidyl-peptidase</fullName>
    </submittedName>
</protein>
<feature type="domain" description="Xaa-Pro dipeptidyl-peptidase C-terminal" evidence="3">
    <location>
        <begin position="349"/>
        <end position="583"/>
    </location>
</feature>
<dbReference type="RefSeq" id="WP_188940395.1">
    <property type="nucleotide sequence ID" value="NZ_BMNA01000002.1"/>
</dbReference>
<dbReference type="Gene3D" id="3.40.50.1820">
    <property type="entry name" value="alpha/beta hydrolase"/>
    <property type="match status" value="1"/>
</dbReference>
<dbReference type="Pfam" id="PF02129">
    <property type="entry name" value="Peptidase_S15"/>
    <property type="match status" value="1"/>
</dbReference>
<evidence type="ECO:0000256" key="2">
    <source>
        <dbReference type="SAM" id="MobiDB-lite"/>
    </source>
</evidence>
<feature type="region of interest" description="Disordered" evidence="2">
    <location>
        <begin position="1"/>
        <end position="36"/>
    </location>
</feature>
<dbReference type="AlphaFoldDB" id="A0A917WCQ2"/>
<dbReference type="Pfam" id="PF08530">
    <property type="entry name" value="PepX_C"/>
    <property type="match status" value="1"/>
</dbReference>
<dbReference type="Proteomes" id="UP000655208">
    <property type="component" value="Unassembled WGS sequence"/>
</dbReference>
<keyword evidence="1" id="KW-0378">Hydrolase</keyword>
<evidence type="ECO:0000313" key="4">
    <source>
        <dbReference type="EMBL" id="GGL92127.1"/>
    </source>
</evidence>
<dbReference type="InterPro" id="IPR008979">
    <property type="entry name" value="Galactose-bd-like_sf"/>
</dbReference>
<dbReference type="InterPro" id="IPR013736">
    <property type="entry name" value="Xaa-Pro_dipept_C"/>
</dbReference>
<keyword evidence="5" id="KW-1185">Reference proteome</keyword>
<dbReference type="SUPFAM" id="SSF49785">
    <property type="entry name" value="Galactose-binding domain-like"/>
    <property type="match status" value="1"/>
</dbReference>
<reference evidence="4" key="1">
    <citation type="journal article" date="2014" name="Int. J. Syst. Evol. Microbiol.">
        <title>Complete genome sequence of Corynebacterium casei LMG S-19264T (=DSM 44701T), isolated from a smear-ripened cheese.</title>
        <authorList>
            <consortium name="US DOE Joint Genome Institute (JGI-PGF)"/>
            <person name="Walter F."/>
            <person name="Albersmeier A."/>
            <person name="Kalinowski J."/>
            <person name="Ruckert C."/>
        </authorList>
    </citation>
    <scope>NUCLEOTIDE SEQUENCE</scope>
    <source>
        <strain evidence="4">CGMCC 4.7308</strain>
    </source>
</reference>
<dbReference type="Gene3D" id="2.60.120.260">
    <property type="entry name" value="Galactose-binding domain-like"/>
    <property type="match status" value="1"/>
</dbReference>
<dbReference type="NCBIfam" id="TIGR00976">
    <property type="entry name" value="CocE_NonD"/>
    <property type="match status" value="1"/>
</dbReference>
<accession>A0A917WCQ2</accession>
<comment type="caution">
    <text evidence="4">The sequence shown here is derived from an EMBL/GenBank/DDBJ whole genome shotgun (WGS) entry which is preliminary data.</text>
</comment>
<evidence type="ECO:0000313" key="5">
    <source>
        <dbReference type="Proteomes" id="UP000655208"/>
    </source>
</evidence>
<reference evidence="4" key="2">
    <citation type="submission" date="2020-09" db="EMBL/GenBank/DDBJ databases">
        <authorList>
            <person name="Sun Q."/>
            <person name="Zhou Y."/>
        </authorList>
    </citation>
    <scope>NUCLEOTIDE SEQUENCE</scope>
    <source>
        <strain evidence="4">CGMCC 4.7308</strain>
    </source>
</reference>
<evidence type="ECO:0000256" key="1">
    <source>
        <dbReference type="ARBA" id="ARBA00022801"/>
    </source>
</evidence>
<dbReference type="InterPro" id="IPR029058">
    <property type="entry name" value="AB_hydrolase_fold"/>
</dbReference>